<keyword evidence="5 6" id="KW-0472">Membrane</keyword>
<feature type="transmembrane region" description="Helical" evidence="6">
    <location>
        <begin position="447"/>
        <end position="469"/>
    </location>
</feature>
<feature type="transmembrane region" description="Helical" evidence="6">
    <location>
        <begin position="83"/>
        <end position="107"/>
    </location>
</feature>
<evidence type="ECO:0000256" key="3">
    <source>
        <dbReference type="ARBA" id="ARBA00022692"/>
    </source>
</evidence>
<dbReference type="InterPro" id="IPR002797">
    <property type="entry name" value="Polysacc_synth"/>
</dbReference>
<evidence type="ECO:0000256" key="1">
    <source>
        <dbReference type="ARBA" id="ARBA00004651"/>
    </source>
</evidence>
<evidence type="ECO:0000256" key="2">
    <source>
        <dbReference type="ARBA" id="ARBA00022475"/>
    </source>
</evidence>
<keyword evidence="2" id="KW-1003">Cell membrane</keyword>
<feature type="transmembrane region" description="Helical" evidence="6">
    <location>
        <begin position="227"/>
        <end position="251"/>
    </location>
</feature>
<keyword evidence="4 6" id="KW-1133">Transmembrane helix</keyword>
<feature type="transmembrane region" description="Helical" evidence="6">
    <location>
        <begin position="322"/>
        <end position="340"/>
    </location>
</feature>
<name>A0A9D2NAQ5_9FIRM</name>
<protein>
    <submittedName>
        <fullName evidence="7">Polysaccharide biosynthesis protein</fullName>
    </submittedName>
</protein>
<dbReference type="PANTHER" id="PTHR30250:SF24">
    <property type="entry name" value="STAGE V SPORULATION PROTEIN B"/>
    <property type="match status" value="1"/>
</dbReference>
<dbReference type="AlphaFoldDB" id="A0A9D2NAQ5"/>
<reference evidence="7" key="1">
    <citation type="journal article" date="2021" name="PeerJ">
        <title>Extensive microbial diversity within the chicken gut microbiome revealed by metagenomics and culture.</title>
        <authorList>
            <person name="Gilroy R."/>
            <person name="Ravi A."/>
            <person name="Getino M."/>
            <person name="Pursley I."/>
            <person name="Horton D.L."/>
            <person name="Alikhan N.F."/>
            <person name="Baker D."/>
            <person name="Gharbi K."/>
            <person name="Hall N."/>
            <person name="Watson M."/>
            <person name="Adriaenssens E.M."/>
            <person name="Foster-Nyarko E."/>
            <person name="Jarju S."/>
            <person name="Secka A."/>
            <person name="Antonio M."/>
            <person name="Oren A."/>
            <person name="Chaudhuri R.R."/>
            <person name="La Ragione R."/>
            <person name="Hildebrand F."/>
            <person name="Pallen M.J."/>
        </authorList>
    </citation>
    <scope>NUCLEOTIDE SEQUENCE</scope>
    <source>
        <strain evidence="7">CHK185-5351</strain>
    </source>
</reference>
<feature type="transmembrane region" description="Helical" evidence="6">
    <location>
        <begin position="271"/>
        <end position="301"/>
    </location>
</feature>
<gene>
    <name evidence="7" type="ORF">H9705_10565</name>
</gene>
<dbReference type="EMBL" id="DWWU01000044">
    <property type="protein sequence ID" value="HJC16238.1"/>
    <property type="molecule type" value="Genomic_DNA"/>
</dbReference>
<feature type="transmembrane region" description="Helical" evidence="6">
    <location>
        <begin position="360"/>
        <end position="381"/>
    </location>
</feature>
<dbReference type="PANTHER" id="PTHR30250">
    <property type="entry name" value="PST FAMILY PREDICTED COLANIC ACID TRANSPORTER"/>
    <property type="match status" value="1"/>
</dbReference>
<feature type="transmembrane region" description="Helical" evidence="6">
    <location>
        <begin position="475"/>
        <end position="498"/>
    </location>
</feature>
<evidence type="ECO:0000313" key="7">
    <source>
        <dbReference type="EMBL" id="HJC16238.1"/>
    </source>
</evidence>
<dbReference type="InterPro" id="IPR024923">
    <property type="entry name" value="PG_synth_SpoVB"/>
</dbReference>
<sequence>MSRKKTLLIGTFILTLTGMISRIIGFFYRIFLSHTIGAEQLGIFQLVSPVYSMALSICSAGIQTSLSRYIAAKTAEKDKTSALHFLVTGTVFSFALSMLAALILYFFAVPLGEGFLGEPRTVPLLQVLAFSLPLSVIHSCIAGWYYGQNKTGIPSLSQLLEQTVRVLASYVIYMIFLSEGRTPSALLAVLGTLAGDLVSCLFSLIVIRMETSRLSYRLRTLIHPGHFLKLLLLMSYPLMANRVCMSLLHSLETVLIPGRLEASGMNAPEALSLYGILTGMTMPLIFFPSTITNSVSVMLMPDVARNQASGNRASIAHTISRTIRFCLFLGIFSLGLFFFFGDSMGTVLFQSTEVGVFLRILSFLCPFLYLDATLASILTGLGCTRLVFLQNIAGHSIRIAFVWFAVPLQGIKGYLTGILVSEILTTFLRLTALYRKIPFTFRAVPDLLLPAGAMAAAAGCTLLLSHFLAPLSLPPLISLFLEAGTAAGIYLILLGPLLPGTPSFRSPGSSTRP</sequence>
<dbReference type="InterPro" id="IPR050833">
    <property type="entry name" value="Poly_Biosynth_Transport"/>
</dbReference>
<comment type="subcellular location">
    <subcellularLocation>
        <location evidence="1">Cell membrane</location>
        <topology evidence="1">Multi-pass membrane protein</topology>
    </subcellularLocation>
</comment>
<dbReference type="GO" id="GO:0005886">
    <property type="term" value="C:plasma membrane"/>
    <property type="evidence" value="ECO:0007669"/>
    <property type="project" value="UniProtKB-SubCell"/>
</dbReference>
<dbReference type="PIRSF" id="PIRSF038958">
    <property type="entry name" value="PG_synth_SpoVB"/>
    <property type="match status" value="1"/>
</dbReference>
<evidence type="ECO:0000256" key="5">
    <source>
        <dbReference type="ARBA" id="ARBA00023136"/>
    </source>
</evidence>
<evidence type="ECO:0000313" key="8">
    <source>
        <dbReference type="Proteomes" id="UP000823849"/>
    </source>
</evidence>
<dbReference type="Pfam" id="PF01943">
    <property type="entry name" value="Polysacc_synt"/>
    <property type="match status" value="1"/>
</dbReference>
<feature type="transmembrane region" description="Helical" evidence="6">
    <location>
        <begin position="7"/>
        <end position="31"/>
    </location>
</feature>
<keyword evidence="3 6" id="KW-0812">Transmembrane</keyword>
<comment type="caution">
    <text evidence="7">The sequence shown here is derived from an EMBL/GenBank/DDBJ whole genome shotgun (WGS) entry which is preliminary data.</text>
</comment>
<evidence type="ECO:0000256" key="6">
    <source>
        <dbReference type="SAM" id="Phobius"/>
    </source>
</evidence>
<reference evidence="7" key="2">
    <citation type="submission" date="2021-04" db="EMBL/GenBank/DDBJ databases">
        <authorList>
            <person name="Gilroy R."/>
        </authorList>
    </citation>
    <scope>NUCLEOTIDE SEQUENCE</scope>
    <source>
        <strain evidence="7">CHK185-5351</strain>
    </source>
</reference>
<feature type="transmembrane region" description="Helical" evidence="6">
    <location>
        <begin position="127"/>
        <end position="147"/>
    </location>
</feature>
<accession>A0A9D2NAQ5</accession>
<feature type="transmembrane region" description="Helical" evidence="6">
    <location>
        <begin position="159"/>
        <end position="178"/>
    </location>
</feature>
<evidence type="ECO:0000256" key="4">
    <source>
        <dbReference type="ARBA" id="ARBA00022989"/>
    </source>
</evidence>
<proteinExistence type="predicted"/>
<feature type="transmembrane region" description="Helical" evidence="6">
    <location>
        <begin position="414"/>
        <end position="435"/>
    </location>
</feature>
<dbReference type="CDD" id="cd13124">
    <property type="entry name" value="MATE_SpoVB_like"/>
    <property type="match status" value="1"/>
</dbReference>
<organism evidence="7 8">
    <name type="scientific">Candidatus Fusicatenibacter intestinigallinarum</name>
    <dbReference type="NCBI Taxonomy" id="2838598"/>
    <lineage>
        <taxon>Bacteria</taxon>
        <taxon>Bacillati</taxon>
        <taxon>Bacillota</taxon>
        <taxon>Clostridia</taxon>
        <taxon>Lachnospirales</taxon>
        <taxon>Lachnospiraceae</taxon>
        <taxon>Fusicatenibacter</taxon>
    </lineage>
</organism>
<feature type="transmembrane region" description="Helical" evidence="6">
    <location>
        <begin position="43"/>
        <end position="62"/>
    </location>
</feature>
<dbReference type="Proteomes" id="UP000823849">
    <property type="component" value="Unassembled WGS sequence"/>
</dbReference>
<feature type="transmembrane region" description="Helical" evidence="6">
    <location>
        <begin position="184"/>
        <end position="207"/>
    </location>
</feature>